<accession>A0A066YYJ0</accession>
<protein>
    <recommendedName>
        <fullName evidence="1">DUF6879 domain-containing protein</fullName>
    </recommendedName>
</protein>
<keyword evidence="3" id="KW-1185">Reference proteome</keyword>
<feature type="domain" description="DUF6879" evidence="1">
    <location>
        <begin position="35"/>
        <end position="192"/>
    </location>
</feature>
<dbReference type="Proteomes" id="UP000027178">
    <property type="component" value="Unassembled WGS sequence"/>
</dbReference>
<dbReference type="HOGENOM" id="CLU_1239590_0_0_11"/>
<reference evidence="2 3" key="1">
    <citation type="submission" date="2014-05" db="EMBL/GenBank/DDBJ databases">
        <title>Draft Genome Sequence of Kitasatospora cheerisanensis KCTC 2395.</title>
        <authorList>
            <person name="Nam D.H."/>
        </authorList>
    </citation>
    <scope>NUCLEOTIDE SEQUENCE [LARGE SCALE GENOMIC DNA]</scope>
    <source>
        <strain evidence="2 3">KCTC 2395</strain>
    </source>
</reference>
<dbReference type="PATRIC" id="fig|1348663.4.peg.1633"/>
<dbReference type="OrthoDB" id="3436275at2"/>
<sequence length="207" mass="23909">MPELRAPALKPEWGCRLDREAYRRDFRERDARIRGRDSWKLERLQYFEEQNSPSRDALRRGDWEGALRLLEERRGTLEAIGREDEERGSHFHRVRVVERPLTGYLQWELHSLRMRAECGERVRIVPAEDLADGLDPLPEVVVLGGRTLYHVQYTPTGVPDGAVRHVDPELVGAWEEFIGSLYRLGEDVASWFAREVAPLAPPGAETE</sequence>
<dbReference type="InterPro" id="IPR049244">
    <property type="entry name" value="DUF6879"/>
</dbReference>
<organism evidence="2 3">
    <name type="scientific">Kitasatospora cheerisanensis KCTC 2395</name>
    <dbReference type="NCBI Taxonomy" id="1348663"/>
    <lineage>
        <taxon>Bacteria</taxon>
        <taxon>Bacillati</taxon>
        <taxon>Actinomycetota</taxon>
        <taxon>Actinomycetes</taxon>
        <taxon>Kitasatosporales</taxon>
        <taxon>Streptomycetaceae</taxon>
        <taxon>Kitasatospora</taxon>
    </lineage>
</organism>
<proteinExistence type="predicted"/>
<dbReference type="eggNOG" id="ENOG5032QZG">
    <property type="taxonomic scope" value="Bacteria"/>
</dbReference>
<comment type="caution">
    <text evidence="2">The sequence shown here is derived from an EMBL/GenBank/DDBJ whole genome shotgun (WGS) entry which is preliminary data.</text>
</comment>
<name>A0A066YYJ0_9ACTN</name>
<dbReference type="RefSeq" id="WP_035860674.1">
    <property type="nucleotide sequence ID" value="NZ_KK853997.1"/>
</dbReference>
<dbReference type="Pfam" id="PF21806">
    <property type="entry name" value="DUF6879"/>
    <property type="match status" value="1"/>
</dbReference>
<evidence type="ECO:0000313" key="2">
    <source>
        <dbReference type="EMBL" id="KDN86603.1"/>
    </source>
</evidence>
<gene>
    <name evidence="2" type="ORF">KCH_16990</name>
</gene>
<evidence type="ECO:0000259" key="1">
    <source>
        <dbReference type="Pfam" id="PF21806"/>
    </source>
</evidence>
<dbReference type="AlphaFoldDB" id="A0A066YYJ0"/>
<dbReference type="EMBL" id="JNBY01000068">
    <property type="protein sequence ID" value="KDN86603.1"/>
    <property type="molecule type" value="Genomic_DNA"/>
</dbReference>
<evidence type="ECO:0000313" key="3">
    <source>
        <dbReference type="Proteomes" id="UP000027178"/>
    </source>
</evidence>